<name>A0A5B8FGT9_9RHOB</name>
<dbReference type="AlphaFoldDB" id="A0A5B8FGT9"/>
<dbReference type="PANTHER" id="PTHR44688:SF16">
    <property type="entry name" value="DNA-BINDING TRANSCRIPTIONAL ACTIVATOR DEVR_DOSR"/>
    <property type="match status" value="1"/>
</dbReference>
<evidence type="ECO:0000313" key="6">
    <source>
        <dbReference type="Proteomes" id="UP000305888"/>
    </source>
</evidence>
<evidence type="ECO:0000256" key="2">
    <source>
        <dbReference type="ARBA" id="ARBA00023125"/>
    </source>
</evidence>
<dbReference type="InterPro" id="IPR000792">
    <property type="entry name" value="Tscrpt_reg_LuxR_C"/>
</dbReference>
<dbReference type="Gene3D" id="3.30.450.80">
    <property type="entry name" value="Transcription factor LuxR-like, autoinducer-binding domain"/>
    <property type="match status" value="1"/>
</dbReference>
<organism evidence="5 6">
    <name type="scientific">Paroceanicella profunda</name>
    <dbReference type="NCBI Taxonomy" id="2579971"/>
    <lineage>
        <taxon>Bacteria</taxon>
        <taxon>Pseudomonadati</taxon>
        <taxon>Pseudomonadota</taxon>
        <taxon>Alphaproteobacteria</taxon>
        <taxon>Rhodobacterales</taxon>
        <taxon>Paracoccaceae</taxon>
        <taxon>Paroceanicella</taxon>
    </lineage>
</organism>
<dbReference type="PANTHER" id="PTHR44688">
    <property type="entry name" value="DNA-BINDING TRANSCRIPTIONAL ACTIVATOR DEVR_DOSR"/>
    <property type="match status" value="1"/>
</dbReference>
<dbReference type="Pfam" id="PF00196">
    <property type="entry name" value="GerE"/>
    <property type="match status" value="1"/>
</dbReference>
<dbReference type="KEGG" id="ppru:FDP22_06075"/>
<keyword evidence="2" id="KW-0238">DNA-binding</keyword>
<dbReference type="Gene3D" id="1.10.10.10">
    <property type="entry name" value="Winged helix-like DNA-binding domain superfamily/Winged helix DNA-binding domain"/>
    <property type="match status" value="1"/>
</dbReference>
<dbReference type="InterPro" id="IPR036388">
    <property type="entry name" value="WH-like_DNA-bd_sf"/>
</dbReference>
<dbReference type="PROSITE" id="PS50043">
    <property type="entry name" value="HTH_LUXR_2"/>
    <property type="match status" value="1"/>
</dbReference>
<dbReference type="InterPro" id="IPR016032">
    <property type="entry name" value="Sig_transdc_resp-reg_C-effctor"/>
</dbReference>
<evidence type="ECO:0000256" key="3">
    <source>
        <dbReference type="ARBA" id="ARBA00023163"/>
    </source>
</evidence>
<dbReference type="GO" id="GO:0006355">
    <property type="term" value="P:regulation of DNA-templated transcription"/>
    <property type="evidence" value="ECO:0007669"/>
    <property type="project" value="InterPro"/>
</dbReference>
<accession>A0A5B8FGT9</accession>
<keyword evidence="3" id="KW-0804">Transcription</keyword>
<keyword evidence="6" id="KW-1185">Reference proteome</keyword>
<dbReference type="InterPro" id="IPR005143">
    <property type="entry name" value="TF_LuxR_autoind-bd_dom"/>
</dbReference>
<dbReference type="PROSITE" id="PS00622">
    <property type="entry name" value="HTH_LUXR_1"/>
    <property type="match status" value="1"/>
</dbReference>
<dbReference type="RefSeq" id="WP_138577883.1">
    <property type="nucleotide sequence ID" value="NZ_CP040818.1"/>
</dbReference>
<gene>
    <name evidence="5" type="ORF">FDP22_06075</name>
</gene>
<dbReference type="Proteomes" id="UP000305888">
    <property type="component" value="Chromosome"/>
</dbReference>
<dbReference type="SUPFAM" id="SSF46894">
    <property type="entry name" value="C-terminal effector domain of the bipartite response regulators"/>
    <property type="match status" value="1"/>
</dbReference>
<dbReference type="Pfam" id="PF03472">
    <property type="entry name" value="Autoind_bind"/>
    <property type="match status" value="1"/>
</dbReference>
<feature type="domain" description="HTH luxR-type" evidence="4">
    <location>
        <begin position="185"/>
        <end position="250"/>
    </location>
</feature>
<evidence type="ECO:0000313" key="5">
    <source>
        <dbReference type="EMBL" id="QDL91387.1"/>
    </source>
</evidence>
<dbReference type="PRINTS" id="PR00038">
    <property type="entry name" value="HTHLUXR"/>
</dbReference>
<proteinExistence type="predicted"/>
<evidence type="ECO:0000256" key="1">
    <source>
        <dbReference type="ARBA" id="ARBA00023015"/>
    </source>
</evidence>
<dbReference type="CDD" id="cd06170">
    <property type="entry name" value="LuxR_C_like"/>
    <property type="match status" value="1"/>
</dbReference>
<protein>
    <submittedName>
        <fullName evidence="5">LuxR family transcriptional regulator</fullName>
    </submittedName>
</protein>
<evidence type="ECO:0000259" key="4">
    <source>
        <dbReference type="PROSITE" id="PS50043"/>
    </source>
</evidence>
<dbReference type="OrthoDB" id="3679796at2"/>
<keyword evidence="1" id="KW-0805">Transcription regulation</keyword>
<dbReference type="SMART" id="SM00421">
    <property type="entry name" value="HTH_LUXR"/>
    <property type="match status" value="1"/>
</dbReference>
<dbReference type="InterPro" id="IPR036693">
    <property type="entry name" value="TF_LuxR_autoind-bd_dom_sf"/>
</dbReference>
<reference evidence="5 6" key="1">
    <citation type="submission" date="2019-06" db="EMBL/GenBank/DDBJ databases">
        <title>Genome sequence of Rhodobacteraceae bacterium D4M1.</title>
        <authorList>
            <person name="Cao J."/>
        </authorList>
    </citation>
    <scope>NUCLEOTIDE SEQUENCE [LARGE SCALE GENOMIC DNA]</scope>
    <source>
        <strain evidence="5 6">D4M1</strain>
    </source>
</reference>
<dbReference type="EMBL" id="CP040818">
    <property type="protein sequence ID" value="QDL91387.1"/>
    <property type="molecule type" value="Genomic_DNA"/>
</dbReference>
<sequence>MLHALTDHEHEFHTGMTVDAAMEVALALLRPEGFDIATYDFSPVPLSHEGEFITPAVLSLCNAPEDMEGLWCRGGYYQIDPVMEASLAVSRPFAWAHGGRQSPVMRKVLAEKHSPVVSYLHDTRMTCGITVPIRAEGGALATFSAIRLDPERAAAGDAEQLLAAVGQLGRIFHDAVYPGFDAATRTSRHIRLTPRERQCLRLCAAGLTTKQIAHELSRSVPTVTLHLNSATRKLGARNRFQAIARAAHYRLLEPDA</sequence>
<dbReference type="GO" id="GO:0003677">
    <property type="term" value="F:DNA binding"/>
    <property type="evidence" value="ECO:0007669"/>
    <property type="project" value="UniProtKB-KW"/>
</dbReference>
<dbReference type="SUPFAM" id="SSF75516">
    <property type="entry name" value="Pheromone-binding domain of LuxR-like quorum-sensing transcription factors"/>
    <property type="match status" value="1"/>
</dbReference>